<accession>A0ABQ5GQ27</accession>
<dbReference type="EMBL" id="BQNB010018702">
    <property type="protein sequence ID" value="GJT77329.1"/>
    <property type="molecule type" value="Genomic_DNA"/>
</dbReference>
<sequence length="275" mass="30209">MLGEMWDCQLGNLTAGKVVEGGGGVGPCGGEKAILNLALQFDNACTAKGDLTKAYEKCNDIPQESRALIATFLKEESDKDYEPNLSSLNNENDSWELSLDIDNSDLHLTPVLCPFSSTRVEPSPSTPNPVRIIPSPTEYMKKVVENVGEDEDFKSGSWVSATDYVNANGGTSCSPNVIGDLTVTMKYFSGAALILANDSVFSPKPSMHYLNIIKRNVINVFHKITVPGSGSEQQQLLLDEEALRETLKEEAKAEKKLYERIKMLEEEARKEQAQE</sequence>
<gene>
    <name evidence="2" type="ORF">Tco_1044054</name>
</gene>
<protein>
    <submittedName>
        <fullName evidence="2">Uncharacterized protein</fullName>
    </submittedName>
</protein>
<dbReference type="Proteomes" id="UP001151760">
    <property type="component" value="Unassembled WGS sequence"/>
</dbReference>
<reference evidence="2" key="1">
    <citation type="journal article" date="2022" name="Int. J. Mol. Sci.">
        <title>Draft Genome of Tanacetum Coccineum: Genomic Comparison of Closely Related Tanacetum-Family Plants.</title>
        <authorList>
            <person name="Yamashiro T."/>
            <person name="Shiraishi A."/>
            <person name="Nakayama K."/>
            <person name="Satake H."/>
        </authorList>
    </citation>
    <scope>NUCLEOTIDE SEQUENCE</scope>
</reference>
<reference evidence="2" key="2">
    <citation type="submission" date="2022-01" db="EMBL/GenBank/DDBJ databases">
        <authorList>
            <person name="Yamashiro T."/>
            <person name="Shiraishi A."/>
            <person name="Satake H."/>
            <person name="Nakayama K."/>
        </authorList>
    </citation>
    <scope>NUCLEOTIDE SEQUENCE</scope>
</reference>
<keyword evidence="3" id="KW-1185">Reference proteome</keyword>
<feature type="coiled-coil region" evidence="1">
    <location>
        <begin position="237"/>
        <end position="274"/>
    </location>
</feature>
<keyword evidence="1" id="KW-0175">Coiled coil</keyword>
<evidence type="ECO:0000256" key="1">
    <source>
        <dbReference type="SAM" id="Coils"/>
    </source>
</evidence>
<evidence type="ECO:0000313" key="3">
    <source>
        <dbReference type="Proteomes" id="UP001151760"/>
    </source>
</evidence>
<proteinExistence type="predicted"/>
<evidence type="ECO:0000313" key="2">
    <source>
        <dbReference type="EMBL" id="GJT77329.1"/>
    </source>
</evidence>
<name>A0ABQ5GQ27_9ASTR</name>
<organism evidence="2 3">
    <name type="scientific">Tanacetum coccineum</name>
    <dbReference type="NCBI Taxonomy" id="301880"/>
    <lineage>
        <taxon>Eukaryota</taxon>
        <taxon>Viridiplantae</taxon>
        <taxon>Streptophyta</taxon>
        <taxon>Embryophyta</taxon>
        <taxon>Tracheophyta</taxon>
        <taxon>Spermatophyta</taxon>
        <taxon>Magnoliopsida</taxon>
        <taxon>eudicotyledons</taxon>
        <taxon>Gunneridae</taxon>
        <taxon>Pentapetalae</taxon>
        <taxon>asterids</taxon>
        <taxon>campanulids</taxon>
        <taxon>Asterales</taxon>
        <taxon>Asteraceae</taxon>
        <taxon>Asteroideae</taxon>
        <taxon>Anthemideae</taxon>
        <taxon>Anthemidinae</taxon>
        <taxon>Tanacetum</taxon>
    </lineage>
</organism>
<comment type="caution">
    <text evidence="2">The sequence shown here is derived from an EMBL/GenBank/DDBJ whole genome shotgun (WGS) entry which is preliminary data.</text>
</comment>